<name>A0ABM7GFC8_9GAMM</name>
<sequence length="54" mass="6464">MVMMMLMAMLMSMARISVFGPVPEKHQYRGYGQEYQVEYETVIHLEMVTFRCRL</sequence>
<reference evidence="2" key="1">
    <citation type="journal article" date="2019" name="Microbiol. Resour. Announc.">
        <title>Complete Genome Sequence of Halomonas olivaria, a Moderately Halophilic Bacterium Isolated from Olive Processing Effluents, Obtained by Nanopore Sequencing.</title>
        <authorList>
            <person name="Nagata S."/>
            <person name="Ii K.M."/>
            <person name="Tsukimi T."/>
            <person name="Miura M.C."/>
            <person name="Galipon J."/>
            <person name="Arakawa K."/>
        </authorList>
    </citation>
    <scope>NUCLEOTIDE SEQUENCE [LARGE SCALE GENOMIC DNA]</scope>
    <source>
        <strain evidence="2">TYRC17</strain>
    </source>
</reference>
<protein>
    <submittedName>
        <fullName evidence="1">Uncharacterized protein</fullName>
    </submittedName>
</protein>
<dbReference type="Proteomes" id="UP000289555">
    <property type="component" value="Chromosome"/>
</dbReference>
<accession>A0ABM7GFC8</accession>
<keyword evidence="2" id="KW-1185">Reference proteome</keyword>
<proteinExistence type="predicted"/>
<dbReference type="EMBL" id="AP019416">
    <property type="protein sequence ID" value="BBI49292.1"/>
    <property type="molecule type" value="Genomic_DNA"/>
</dbReference>
<evidence type="ECO:0000313" key="2">
    <source>
        <dbReference type="Proteomes" id="UP000289555"/>
    </source>
</evidence>
<organism evidence="1 2">
    <name type="scientific">Vreelandella olivaria</name>
    <dbReference type="NCBI Taxonomy" id="390919"/>
    <lineage>
        <taxon>Bacteria</taxon>
        <taxon>Pseudomonadati</taxon>
        <taxon>Pseudomonadota</taxon>
        <taxon>Gammaproteobacteria</taxon>
        <taxon>Oceanospirillales</taxon>
        <taxon>Halomonadaceae</taxon>
        <taxon>Vreelandella</taxon>
    </lineage>
</organism>
<evidence type="ECO:0000313" key="1">
    <source>
        <dbReference type="EMBL" id="BBI49292.1"/>
    </source>
</evidence>
<gene>
    <name evidence="1" type="ORF">HORIV_17130</name>
</gene>